<evidence type="ECO:0000313" key="2">
    <source>
        <dbReference type="EMBL" id="KAL2049214.1"/>
    </source>
</evidence>
<keyword evidence="3" id="KW-1185">Reference proteome</keyword>
<reference evidence="2 3" key="1">
    <citation type="submission" date="2024-09" db="EMBL/GenBank/DDBJ databases">
        <title>Rethinking Asexuality: The Enigmatic Case of Functional Sexual Genes in Lepraria (Stereocaulaceae).</title>
        <authorList>
            <person name="Doellman M."/>
            <person name="Sun Y."/>
            <person name="Barcenas-Pena A."/>
            <person name="Lumbsch H.T."/>
            <person name="Grewe F."/>
        </authorList>
    </citation>
    <scope>NUCLEOTIDE SEQUENCE [LARGE SCALE GENOMIC DNA]</scope>
    <source>
        <strain evidence="2 3">Grewe 0041</strain>
    </source>
</reference>
<feature type="compositionally biased region" description="Low complexity" evidence="1">
    <location>
        <begin position="362"/>
        <end position="372"/>
    </location>
</feature>
<protein>
    <submittedName>
        <fullName evidence="2">Uncharacterized protein</fullName>
    </submittedName>
</protein>
<feature type="compositionally biased region" description="Polar residues" evidence="1">
    <location>
        <begin position="373"/>
        <end position="386"/>
    </location>
</feature>
<dbReference type="Proteomes" id="UP001590951">
    <property type="component" value="Unassembled WGS sequence"/>
</dbReference>
<feature type="region of interest" description="Disordered" evidence="1">
    <location>
        <begin position="350"/>
        <end position="399"/>
    </location>
</feature>
<feature type="compositionally biased region" description="Basic residues" evidence="1">
    <location>
        <begin position="223"/>
        <end position="237"/>
    </location>
</feature>
<feature type="compositionally biased region" description="Low complexity" evidence="1">
    <location>
        <begin position="387"/>
        <end position="399"/>
    </location>
</feature>
<comment type="caution">
    <text evidence="2">The sequence shown here is derived from an EMBL/GenBank/DDBJ whole genome shotgun (WGS) entry which is preliminary data.</text>
</comment>
<feature type="compositionally biased region" description="Low complexity" evidence="1">
    <location>
        <begin position="475"/>
        <end position="489"/>
    </location>
</feature>
<proteinExistence type="predicted"/>
<feature type="region of interest" description="Disordered" evidence="1">
    <location>
        <begin position="213"/>
        <end position="315"/>
    </location>
</feature>
<feature type="compositionally biased region" description="Polar residues" evidence="1">
    <location>
        <begin position="491"/>
        <end position="518"/>
    </location>
</feature>
<evidence type="ECO:0000313" key="3">
    <source>
        <dbReference type="Proteomes" id="UP001590951"/>
    </source>
</evidence>
<dbReference type="EMBL" id="JBHFEH010000069">
    <property type="protein sequence ID" value="KAL2049214.1"/>
    <property type="molecule type" value="Genomic_DNA"/>
</dbReference>
<evidence type="ECO:0000256" key="1">
    <source>
        <dbReference type="SAM" id="MobiDB-lite"/>
    </source>
</evidence>
<name>A0ABR4AU50_9LECA</name>
<feature type="compositionally biased region" description="Polar residues" evidence="1">
    <location>
        <begin position="258"/>
        <end position="278"/>
    </location>
</feature>
<gene>
    <name evidence="2" type="ORF">ABVK25_010565</name>
</gene>
<feature type="compositionally biased region" description="Basic and acidic residues" evidence="1">
    <location>
        <begin position="213"/>
        <end position="222"/>
    </location>
</feature>
<feature type="compositionally biased region" description="Low complexity" evidence="1">
    <location>
        <begin position="46"/>
        <end position="59"/>
    </location>
</feature>
<sequence>MNKRKVSPPNNSSNNLQLPARTRLGKTQRSQKLSNKLISRTMQKQNRSNSNSNSNLESSKMISLDKIHKHRKNQGTAGDRSSIQKQDLREGNVGQEHQISTKRPPPQQTQAPERGQQQKAGDSESGNQQLQGQKGHKAEDLVWEITEAKSPRYHWQKVKKHKCSSNLNHNKHKKAKDLASLKKRRTSNRILVPRRLVASSYRISALNMGMVEPRGRSSDKVKVNKPRIIRSRANKPSHGKDDRRKQKYFSPKKPTIDNLRTSQQIQPATQGLQNQAGQVSDLPEVTQGNDQPSQTGTQYSQNQGENTATDAGDGGSLGAFSPLATATGGVAKDAFGVSFLQETGVGDMQATGGQVNGGQATGGQATDGLGQTPTGTANGASNGVQQTPTGAGTETTPTGNTIPEWGQCCGTYNGGVSGSCAEGNQRVCKYLTYCQYRTPDADGSLAPSGAYWPSATRPAGDPGINGAAGGDSLQATGGAATGDTATDGGSPQPTSGNTGTGGSLQPTGGANSSGTTVPPNGGGIYTGSADYSPTSYPPPTSAGNLPPAGPTNDYHCNGVSAQKNDLYNNDNGGGNSQNHAIGTQENFLGNCGHDSLRSTYQAGDGKGGTAANCGAYKNNIAAIGSSCGIANSYKNDDSGLCKELNSNLSAAMKCQHQQISNLGQQ</sequence>
<feature type="compositionally biased region" description="Polar residues" evidence="1">
    <location>
        <begin position="25"/>
        <end position="45"/>
    </location>
</feature>
<organism evidence="2 3">
    <name type="scientific">Lepraria finkii</name>
    <dbReference type="NCBI Taxonomy" id="1340010"/>
    <lineage>
        <taxon>Eukaryota</taxon>
        <taxon>Fungi</taxon>
        <taxon>Dikarya</taxon>
        <taxon>Ascomycota</taxon>
        <taxon>Pezizomycotina</taxon>
        <taxon>Lecanoromycetes</taxon>
        <taxon>OSLEUM clade</taxon>
        <taxon>Lecanoromycetidae</taxon>
        <taxon>Lecanorales</taxon>
        <taxon>Lecanorineae</taxon>
        <taxon>Stereocaulaceae</taxon>
        <taxon>Lepraria</taxon>
    </lineage>
</organism>
<feature type="region of interest" description="Disordered" evidence="1">
    <location>
        <begin position="1"/>
        <end position="139"/>
    </location>
</feature>
<accession>A0ABR4AU50</accession>
<feature type="region of interest" description="Disordered" evidence="1">
    <location>
        <begin position="452"/>
        <end position="552"/>
    </location>
</feature>
<feature type="compositionally biased region" description="Polar residues" evidence="1">
    <location>
        <begin position="286"/>
        <end position="309"/>
    </location>
</feature>
<feature type="compositionally biased region" description="Polar residues" evidence="1">
    <location>
        <begin position="108"/>
        <end position="132"/>
    </location>
</feature>
<feature type="compositionally biased region" description="Polar residues" evidence="1">
    <location>
        <begin position="74"/>
        <end position="85"/>
    </location>
</feature>